<comment type="caution">
    <text evidence="2">The sequence shown here is derived from an EMBL/GenBank/DDBJ whole genome shotgun (WGS) entry which is preliminary data.</text>
</comment>
<evidence type="ECO:0000256" key="1">
    <source>
        <dbReference type="SAM" id="MobiDB-lite"/>
    </source>
</evidence>
<dbReference type="Proteomes" id="UP001562354">
    <property type="component" value="Unassembled WGS sequence"/>
</dbReference>
<sequence>MDGDSSAKTMDKGAASAAIAQNLEDGMPEVTKPRGEPAGVKTTGTGTSAFDASGAIGKQFTTGGMLGGAAQKVGGPFDKDGAIGKAFTPSGSIGGSVQDTLAKGENTTFQK</sequence>
<dbReference type="EMBL" id="JBFMKM010000012">
    <property type="protein sequence ID" value="KAL1302219.1"/>
    <property type="molecule type" value="Genomic_DNA"/>
</dbReference>
<feature type="region of interest" description="Disordered" evidence="1">
    <location>
        <begin position="88"/>
        <end position="111"/>
    </location>
</feature>
<reference evidence="2 3" key="1">
    <citation type="submission" date="2024-07" db="EMBL/GenBank/DDBJ databases">
        <title>Draft sequence of the Neodothiora populina.</title>
        <authorList>
            <person name="Drown D.D."/>
            <person name="Schuette U.S."/>
            <person name="Buechlein A.B."/>
            <person name="Rusch D.R."/>
            <person name="Winton L.W."/>
            <person name="Adams G.A."/>
        </authorList>
    </citation>
    <scope>NUCLEOTIDE SEQUENCE [LARGE SCALE GENOMIC DNA]</scope>
    <source>
        <strain evidence="2 3">CPC 39397</strain>
    </source>
</reference>
<organism evidence="2 3">
    <name type="scientific">Neodothiora populina</name>
    <dbReference type="NCBI Taxonomy" id="2781224"/>
    <lineage>
        <taxon>Eukaryota</taxon>
        <taxon>Fungi</taxon>
        <taxon>Dikarya</taxon>
        <taxon>Ascomycota</taxon>
        <taxon>Pezizomycotina</taxon>
        <taxon>Dothideomycetes</taxon>
        <taxon>Dothideomycetidae</taxon>
        <taxon>Dothideales</taxon>
        <taxon>Dothioraceae</taxon>
        <taxon>Neodothiora</taxon>
    </lineage>
</organism>
<keyword evidence="3" id="KW-1185">Reference proteome</keyword>
<name>A0ABR3P7Q7_9PEZI</name>
<evidence type="ECO:0000313" key="2">
    <source>
        <dbReference type="EMBL" id="KAL1302219.1"/>
    </source>
</evidence>
<dbReference type="GeneID" id="95976347"/>
<feature type="compositionally biased region" description="Polar residues" evidence="1">
    <location>
        <begin position="89"/>
        <end position="111"/>
    </location>
</feature>
<dbReference type="RefSeq" id="XP_069198495.1">
    <property type="nucleotide sequence ID" value="XM_069341990.1"/>
</dbReference>
<protein>
    <submittedName>
        <fullName evidence="2">Uncharacterized protein</fullName>
    </submittedName>
</protein>
<evidence type="ECO:0000313" key="3">
    <source>
        <dbReference type="Proteomes" id="UP001562354"/>
    </source>
</evidence>
<feature type="region of interest" description="Disordered" evidence="1">
    <location>
        <begin position="1"/>
        <end position="52"/>
    </location>
</feature>
<gene>
    <name evidence="2" type="ORF">AAFC00_002645</name>
</gene>
<accession>A0ABR3P7Q7</accession>
<proteinExistence type="predicted"/>